<gene>
    <name evidence="2" type="ORF">HMP0721_1407</name>
</gene>
<dbReference type="AlphaFoldDB" id="E6MHC2"/>
<comment type="caution">
    <text evidence="2">The sequence shown here is derived from an EMBL/GenBank/DDBJ whole genome shotgun (WGS) entry which is preliminary data.</text>
</comment>
<dbReference type="OrthoDB" id="307208at2"/>
<dbReference type="HOGENOM" id="CLU_098259_1_0_9"/>
<reference evidence="2 3" key="1">
    <citation type="submission" date="2010-12" db="EMBL/GenBank/DDBJ databases">
        <authorList>
            <person name="Muzny D."/>
            <person name="Qin X."/>
            <person name="Deng J."/>
            <person name="Jiang H."/>
            <person name="Liu Y."/>
            <person name="Qu J."/>
            <person name="Song X.-Z."/>
            <person name="Zhang L."/>
            <person name="Thornton R."/>
            <person name="Coyle M."/>
            <person name="Francisco L."/>
            <person name="Jackson L."/>
            <person name="Javaid M."/>
            <person name="Korchina V."/>
            <person name="Kovar C."/>
            <person name="Mata R."/>
            <person name="Mathew T."/>
            <person name="Ngo R."/>
            <person name="Nguyen L."/>
            <person name="Nguyen N."/>
            <person name="Okwuonu G."/>
            <person name="Ongeri F."/>
            <person name="Pham C."/>
            <person name="Simmons D."/>
            <person name="Wilczek-Boney K."/>
            <person name="Hale W."/>
            <person name="Jakkamsetti A."/>
            <person name="Pham P."/>
            <person name="Ruth R."/>
            <person name="San Lucas F."/>
            <person name="Warren J."/>
            <person name="Zhang J."/>
            <person name="Zhao Z."/>
            <person name="Zhou C."/>
            <person name="Zhu D."/>
            <person name="Lee S."/>
            <person name="Bess C."/>
            <person name="Blankenburg K."/>
            <person name="Forbes L."/>
            <person name="Fu Q."/>
            <person name="Gubbala S."/>
            <person name="Hirani K."/>
            <person name="Jayaseelan J.C."/>
            <person name="Lara F."/>
            <person name="Munidasa M."/>
            <person name="Palculict T."/>
            <person name="Patil S."/>
            <person name="Pu L.-L."/>
            <person name="Saada N."/>
            <person name="Tang L."/>
            <person name="Weissenberger G."/>
            <person name="Zhu Y."/>
            <person name="Hemphill L."/>
            <person name="Shang Y."/>
            <person name="Youmans B."/>
            <person name="Ayvaz T."/>
            <person name="Ross M."/>
            <person name="Santibanez J."/>
            <person name="Aqrawi P."/>
            <person name="Gross S."/>
            <person name="Joshi V."/>
            <person name="Fowler G."/>
            <person name="Nazareth L."/>
            <person name="Reid J."/>
            <person name="Worley K."/>
            <person name="Petrosino J."/>
            <person name="Highlander S."/>
            <person name="Gibbs R."/>
        </authorList>
    </citation>
    <scope>NUCLEOTIDE SEQUENCE [LARGE SCALE GENOMIC DNA]</scope>
    <source>
        <strain evidence="2 3">ATCC 23263</strain>
    </source>
</reference>
<dbReference type="STRING" id="887929.HMP0721_1407"/>
<dbReference type="Pfam" id="PF12641">
    <property type="entry name" value="Flavodoxin_3"/>
    <property type="match status" value="1"/>
</dbReference>
<evidence type="ECO:0000313" key="3">
    <source>
        <dbReference type="Proteomes" id="UP000004754"/>
    </source>
</evidence>
<keyword evidence="3" id="KW-1185">Reference proteome</keyword>
<dbReference type="GO" id="GO:0010181">
    <property type="term" value="F:FMN binding"/>
    <property type="evidence" value="ECO:0007669"/>
    <property type="project" value="InterPro"/>
</dbReference>
<dbReference type="GO" id="GO:0016651">
    <property type="term" value="F:oxidoreductase activity, acting on NAD(P)H"/>
    <property type="evidence" value="ECO:0007669"/>
    <property type="project" value="UniProtKB-ARBA"/>
</dbReference>
<dbReference type="InterPro" id="IPR029039">
    <property type="entry name" value="Flavoprotein-like_sf"/>
</dbReference>
<dbReference type="EMBL" id="AEQN01000017">
    <property type="protein sequence ID" value="EFV01486.1"/>
    <property type="molecule type" value="Genomic_DNA"/>
</dbReference>
<feature type="domain" description="Flavodoxin-like" evidence="1">
    <location>
        <begin position="8"/>
        <end position="164"/>
    </location>
</feature>
<evidence type="ECO:0000313" key="2">
    <source>
        <dbReference type="EMBL" id="EFV01486.1"/>
    </source>
</evidence>
<dbReference type="SUPFAM" id="SSF52218">
    <property type="entry name" value="Flavoproteins"/>
    <property type="match status" value="1"/>
</dbReference>
<name>E6MHC2_9FIRM</name>
<dbReference type="eggNOG" id="COG0716">
    <property type="taxonomic scope" value="Bacteria"/>
</dbReference>
<dbReference type="RefSeq" id="WP_006598829.1">
    <property type="nucleotide sequence ID" value="NZ_GL622359.1"/>
</dbReference>
<dbReference type="Proteomes" id="UP000004754">
    <property type="component" value="Unassembled WGS sequence"/>
</dbReference>
<organism evidence="2 3">
    <name type="scientific">Pseudoramibacter alactolyticus ATCC 23263</name>
    <dbReference type="NCBI Taxonomy" id="887929"/>
    <lineage>
        <taxon>Bacteria</taxon>
        <taxon>Bacillati</taxon>
        <taxon>Bacillota</taxon>
        <taxon>Clostridia</taxon>
        <taxon>Eubacteriales</taxon>
        <taxon>Eubacteriaceae</taxon>
        <taxon>Pseudoramibacter</taxon>
    </lineage>
</organism>
<dbReference type="InterPro" id="IPR008254">
    <property type="entry name" value="Flavodoxin/NO_synth"/>
</dbReference>
<sequence>MSVIALYISSVTGNTRQVADAIRKDLFPAYEVIVCDSRSPAAYPKADLCLLCFWCRRATLDPNSQKVLHLYRRQPFLAIGTMGGHPNSAYGERVRENVRQAVDANNRCQGIFLCRGKIPEARTEYRRALPKDHRLYLDDAGYARHLSSRSHPDAADLTHAVAFVRNALRRLDL</sequence>
<accession>E6MHC2</accession>
<protein>
    <recommendedName>
        <fullName evidence="1">Flavodoxin-like domain-containing protein</fullName>
    </recommendedName>
</protein>
<evidence type="ECO:0000259" key="1">
    <source>
        <dbReference type="Pfam" id="PF12641"/>
    </source>
</evidence>
<proteinExistence type="predicted"/>